<reference evidence="5 6" key="1">
    <citation type="submission" date="2021-07" db="EMBL/GenBank/DDBJ databases">
        <title>Whole Genome Sequence of Nocardia Iowensis.</title>
        <authorList>
            <person name="Lamm A."/>
            <person name="Collins-Fairclough A.M."/>
            <person name="Bunk B."/>
            <person name="Sproer C."/>
        </authorList>
    </citation>
    <scope>NUCLEOTIDE SEQUENCE [LARGE SCALE GENOMIC DNA]</scope>
    <source>
        <strain evidence="5 6">NRRL 5646</strain>
    </source>
</reference>
<proteinExistence type="predicted"/>
<dbReference type="PANTHER" id="PTHR43037:SF5">
    <property type="entry name" value="FERULOYL ESTERASE"/>
    <property type="match status" value="1"/>
</dbReference>
<dbReference type="EMBL" id="CP078145">
    <property type="protein sequence ID" value="QXN94994.1"/>
    <property type="molecule type" value="Genomic_DNA"/>
</dbReference>
<gene>
    <name evidence="5" type="ORF">KV110_19285</name>
</gene>
<dbReference type="InterPro" id="IPR050955">
    <property type="entry name" value="Plant_Biomass_Hydrol_Est"/>
</dbReference>
<accession>A0ABX8RZ89</accession>
<evidence type="ECO:0000256" key="3">
    <source>
        <dbReference type="SAM" id="MobiDB-lite"/>
    </source>
</evidence>
<evidence type="ECO:0000313" key="5">
    <source>
        <dbReference type="EMBL" id="QXN94994.1"/>
    </source>
</evidence>
<organism evidence="5 6">
    <name type="scientific">Nocardia iowensis</name>
    <dbReference type="NCBI Taxonomy" id="204891"/>
    <lineage>
        <taxon>Bacteria</taxon>
        <taxon>Bacillati</taxon>
        <taxon>Actinomycetota</taxon>
        <taxon>Actinomycetes</taxon>
        <taxon>Mycobacteriales</taxon>
        <taxon>Nocardiaceae</taxon>
        <taxon>Nocardia</taxon>
    </lineage>
</organism>
<evidence type="ECO:0000256" key="4">
    <source>
        <dbReference type="SAM" id="SignalP"/>
    </source>
</evidence>
<dbReference type="Proteomes" id="UP000694257">
    <property type="component" value="Chromosome"/>
</dbReference>
<name>A0ABX8RZ89_NOCIO</name>
<dbReference type="InterPro" id="IPR010126">
    <property type="entry name" value="Esterase_phb"/>
</dbReference>
<feature type="chain" id="PRO_5046798766" evidence="4">
    <location>
        <begin position="22"/>
        <end position="303"/>
    </location>
</feature>
<feature type="region of interest" description="Disordered" evidence="3">
    <location>
        <begin position="25"/>
        <end position="50"/>
    </location>
</feature>
<evidence type="ECO:0000256" key="1">
    <source>
        <dbReference type="ARBA" id="ARBA00022729"/>
    </source>
</evidence>
<feature type="signal peptide" evidence="4">
    <location>
        <begin position="1"/>
        <end position="21"/>
    </location>
</feature>
<dbReference type="Pfam" id="PF10503">
    <property type="entry name" value="Esterase_PHB"/>
    <property type="match status" value="1"/>
</dbReference>
<protein>
    <submittedName>
        <fullName evidence="5">Polyhydroxybutyrate depolymerase</fullName>
    </submittedName>
</protein>
<keyword evidence="1 4" id="KW-0732">Signal</keyword>
<evidence type="ECO:0000313" key="6">
    <source>
        <dbReference type="Proteomes" id="UP000694257"/>
    </source>
</evidence>
<feature type="compositionally biased region" description="Low complexity" evidence="3">
    <location>
        <begin position="25"/>
        <end position="41"/>
    </location>
</feature>
<dbReference type="PROSITE" id="PS51257">
    <property type="entry name" value="PROKAR_LIPOPROTEIN"/>
    <property type="match status" value="1"/>
</dbReference>
<keyword evidence="2" id="KW-0378">Hydrolase</keyword>
<dbReference type="PANTHER" id="PTHR43037">
    <property type="entry name" value="UNNAMED PRODUCT-RELATED"/>
    <property type="match status" value="1"/>
</dbReference>
<evidence type="ECO:0000256" key="2">
    <source>
        <dbReference type="ARBA" id="ARBA00022801"/>
    </source>
</evidence>
<keyword evidence="6" id="KW-1185">Reference proteome</keyword>
<sequence>MSRLRHIAALASVLCVLGATACGGSSTPETSTTTQPLSSLPAAIPPTENPGQDRAVNLEFGGKQRSYVVHTPPSYADSTSLPLVVAMHSFPGDAAQIATTTGLNAKADKENFLVVYPEGYSSAYNALVCCGTEDDVGFIRTVIAEMTTQWKADPQRVYATGMSNGGDMSYKLAVELPGTFAAIAPVSGGFIGAKAADAAYKPTTPVSVITFLGGKDRYISQFDAGITQWQQRLACAPTGAPASLAQGITLTKATCGDGSEVHVYRLPEMGHGWAGAEQGVLSEPNAGVDATDLLWDFFKVHPK</sequence>